<organism evidence="1 2">
    <name type="scientific">Cynara cardunculus var. scolymus</name>
    <name type="common">Globe artichoke</name>
    <name type="synonym">Cynara scolymus</name>
    <dbReference type="NCBI Taxonomy" id="59895"/>
    <lineage>
        <taxon>Eukaryota</taxon>
        <taxon>Viridiplantae</taxon>
        <taxon>Streptophyta</taxon>
        <taxon>Embryophyta</taxon>
        <taxon>Tracheophyta</taxon>
        <taxon>Spermatophyta</taxon>
        <taxon>Magnoliopsida</taxon>
        <taxon>eudicotyledons</taxon>
        <taxon>Gunneridae</taxon>
        <taxon>Pentapetalae</taxon>
        <taxon>asterids</taxon>
        <taxon>campanulids</taxon>
        <taxon>Asterales</taxon>
        <taxon>Asteraceae</taxon>
        <taxon>Carduoideae</taxon>
        <taxon>Cardueae</taxon>
        <taxon>Carduinae</taxon>
        <taxon>Cynara</taxon>
    </lineage>
</organism>
<reference evidence="1 2" key="1">
    <citation type="journal article" date="2016" name="Sci. Rep.">
        <title>The genome sequence of the outbreeding globe artichoke constructed de novo incorporating a phase-aware low-pass sequencing strategy of F1 progeny.</title>
        <authorList>
            <person name="Scaglione D."/>
            <person name="Reyes-Chin-Wo S."/>
            <person name="Acquadro A."/>
            <person name="Froenicke L."/>
            <person name="Portis E."/>
            <person name="Beitel C."/>
            <person name="Tirone M."/>
            <person name="Mauro R."/>
            <person name="Lo Monaco A."/>
            <person name="Mauromicale G."/>
            <person name="Faccioli P."/>
            <person name="Cattivelli L."/>
            <person name="Rieseberg L."/>
            <person name="Michelmore R."/>
            <person name="Lanteri S."/>
        </authorList>
    </citation>
    <scope>NUCLEOTIDE SEQUENCE [LARGE SCALE GENOMIC DNA]</scope>
    <source>
        <strain evidence="1">2C</strain>
    </source>
</reference>
<proteinExistence type="predicted"/>
<dbReference type="AlphaFoldDB" id="A0A103XJ20"/>
<accession>A0A103XJ20</accession>
<protein>
    <submittedName>
        <fullName evidence="1">Uncharacterized protein</fullName>
    </submittedName>
</protein>
<dbReference type="EMBL" id="LEKV01004923">
    <property type="protein sequence ID" value="KVH91592.1"/>
    <property type="molecule type" value="Genomic_DNA"/>
</dbReference>
<comment type="caution">
    <text evidence="1">The sequence shown here is derived from an EMBL/GenBank/DDBJ whole genome shotgun (WGS) entry which is preliminary data.</text>
</comment>
<evidence type="ECO:0000313" key="1">
    <source>
        <dbReference type="EMBL" id="KVH91592.1"/>
    </source>
</evidence>
<keyword evidence="2" id="KW-1185">Reference proteome</keyword>
<name>A0A103XJ20_CYNCS</name>
<dbReference type="STRING" id="59895.A0A103XJ20"/>
<gene>
    <name evidence="1" type="ORF">Ccrd_006383</name>
</gene>
<sequence length="155" mass="17455">MIWNILNVDQYGYNFLNFLLVFENLIYRLLAVSYNLHYGNVEPKGQLLLVNGKTEDDVCRNLERVLLTMRITKSEPKLLEALLGRLSSLPRSSKRFRATDVIEGSNMRKLEREGGGVVAAEVRWVGDMVAGVWRWGVVAALAMEEPTAVEDGAVD</sequence>
<dbReference type="Gramene" id="KVH91592">
    <property type="protein sequence ID" value="KVH91592"/>
    <property type="gene ID" value="Ccrd_006383"/>
</dbReference>
<dbReference type="Proteomes" id="UP000243975">
    <property type="component" value="Unassembled WGS sequence"/>
</dbReference>
<evidence type="ECO:0000313" key="2">
    <source>
        <dbReference type="Proteomes" id="UP000243975"/>
    </source>
</evidence>